<evidence type="ECO:0000256" key="3">
    <source>
        <dbReference type="RuleBase" id="RU003616"/>
    </source>
</evidence>
<comment type="similarity">
    <text evidence="2 3">Belongs to the small heat shock protein (HSP20) family.</text>
</comment>
<gene>
    <name evidence="5" type="ORF">JCGZ_25090</name>
</gene>
<dbReference type="SUPFAM" id="SSF49764">
    <property type="entry name" value="HSP20-like chaperones"/>
    <property type="match status" value="1"/>
</dbReference>
<evidence type="ECO:0000313" key="5">
    <source>
        <dbReference type="EMBL" id="KDP24526.1"/>
    </source>
</evidence>
<dbReference type="Pfam" id="PF00011">
    <property type="entry name" value="HSP20"/>
    <property type="match status" value="1"/>
</dbReference>
<keyword evidence="6" id="KW-1185">Reference proteome</keyword>
<feature type="domain" description="SHSP" evidence="4">
    <location>
        <begin position="40"/>
        <end position="140"/>
    </location>
</feature>
<evidence type="ECO:0000313" key="6">
    <source>
        <dbReference type="Proteomes" id="UP000027138"/>
    </source>
</evidence>
<dbReference type="InterPro" id="IPR031107">
    <property type="entry name" value="Small_HSP"/>
</dbReference>
<evidence type="ECO:0000259" key="4">
    <source>
        <dbReference type="PROSITE" id="PS01031"/>
    </source>
</evidence>
<proteinExistence type="inferred from homology"/>
<dbReference type="EMBL" id="KK915111">
    <property type="protein sequence ID" value="KDP24526.1"/>
    <property type="molecule type" value="Genomic_DNA"/>
</dbReference>
<dbReference type="Gene3D" id="2.60.40.790">
    <property type="match status" value="1"/>
</dbReference>
<dbReference type="PANTHER" id="PTHR11527">
    <property type="entry name" value="HEAT-SHOCK PROTEIN 20 FAMILY MEMBER"/>
    <property type="match status" value="1"/>
</dbReference>
<sequence>MLANPSLTSGDFSIDVKGVNDFQIRVKNASPLLAHDFPTKTIMLMNPKIEQTETQNAWLYKLHVPELKQEEVTVEVEEGPVLKISGKRCADVEDNRHVLTYTTEFLRRYKLPLNAKPSMTKICFENNGLLTVTVPKHQIL</sequence>
<accession>A0A067JKL4</accession>
<dbReference type="Proteomes" id="UP000027138">
    <property type="component" value="Unassembled WGS sequence"/>
</dbReference>
<dbReference type="InterPro" id="IPR008978">
    <property type="entry name" value="HSP20-like_chaperone"/>
</dbReference>
<name>A0A067JKL4_JATCU</name>
<evidence type="ECO:0000256" key="1">
    <source>
        <dbReference type="ARBA" id="ARBA00023016"/>
    </source>
</evidence>
<organism evidence="5 6">
    <name type="scientific">Jatropha curcas</name>
    <name type="common">Barbados nut</name>
    <dbReference type="NCBI Taxonomy" id="180498"/>
    <lineage>
        <taxon>Eukaryota</taxon>
        <taxon>Viridiplantae</taxon>
        <taxon>Streptophyta</taxon>
        <taxon>Embryophyta</taxon>
        <taxon>Tracheophyta</taxon>
        <taxon>Spermatophyta</taxon>
        <taxon>Magnoliopsida</taxon>
        <taxon>eudicotyledons</taxon>
        <taxon>Gunneridae</taxon>
        <taxon>Pentapetalae</taxon>
        <taxon>rosids</taxon>
        <taxon>fabids</taxon>
        <taxon>Malpighiales</taxon>
        <taxon>Euphorbiaceae</taxon>
        <taxon>Crotonoideae</taxon>
        <taxon>Jatropheae</taxon>
        <taxon>Jatropha</taxon>
    </lineage>
</organism>
<protein>
    <recommendedName>
        <fullName evidence="4">SHSP domain-containing protein</fullName>
    </recommendedName>
</protein>
<dbReference type="OrthoDB" id="5511210at2759"/>
<dbReference type="AlphaFoldDB" id="A0A067JKL4"/>
<evidence type="ECO:0000256" key="2">
    <source>
        <dbReference type="PROSITE-ProRule" id="PRU00285"/>
    </source>
</evidence>
<dbReference type="PROSITE" id="PS01031">
    <property type="entry name" value="SHSP"/>
    <property type="match status" value="1"/>
</dbReference>
<reference evidence="5 6" key="1">
    <citation type="journal article" date="2014" name="PLoS ONE">
        <title>Global Analysis of Gene Expression Profiles in Physic Nut (Jatropha curcas L.) Seedlings Exposed to Salt Stress.</title>
        <authorList>
            <person name="Zhang L."/>
            <person name="Zhang C."/>
            <person name="Wu P."/>
            <person name="Chen Y."/>
            <person name="Li M."/>
            <person name="Jiang H."/>
            <person name="Wu G."/>
        </authorList>
    </citation>
    <scope>NUCLEOTIDE SEQUENCE [LARGE SCALE GENOMIC DNA]</scope>
    <source>
        <strain evidence="6">cv. GZQX0401</strain>
        <tissue evidence="5">Young leaves</tissue>
    </source>
</reference>
<keyword evidence="1" id="KW-0346">Stress response</keyword>
<dbReference type="InterPro" id="IPR002068">
    <property type="entry name" value="A-crystallin/Hsp20_dom"/>
</dbReference>